<evidence type="ECO:0000256" key="1">
    <source>
        <dbReference type="SAM" id="MobiDB-lite"/>
    </source>
</evidence>
<evidence type="ECO:0000313" key="2">
    <source>
        <dbReference type="EMBL" id="KAE8151428.1"/>
    </source>
</evidence>
<dbReference type="EMBL" id="ML742071">
    <property type="protein sequence ID" value="KAE8151428.1"/>
    <property type="molecule type" value="Genomic_DNA"/>
</dbReference>
<proteinExistence type="predicted"/>
<name>A0A5N6TYH5_ASPAV</name>
<accession>A0A5N6TYH5</accession>
<gene>
    <name evidence="2" type="ORF">BDV25DRAFT_171461</name>
</gene>
<dbReference type="AlphaFoldDB" id="A0A5N6TYH5"/>
<organism evidence="2 3">
    <name type="scientific">Aspergillus avenaceus</name>
    <dbReference type="NCBI Taxonomy" id="36643"/>
    <lineage>
        <taxon>Eukaryota</taxon>
        <taxon>Fungi</taxon>
        <taxon>Dikarya</taxon>
        <taxon>Ascomycota</taxon>
        <taxon>Pezizomycotina</taxon>
        <taxon>Eurotiomycetes</taxon>
        <taxon>Eurotiomycetidae</taxon>
        <taxon>Eurotiales</taxon>
        <taxon>Aspergillaceae</taxon>
        <taxon>Aspergillus</taxon>
        <taxon>Aspergillus subgen. Circumdati</taxon>
    </lineage>
</organism>
<feature type="region of interest" description="Disordered" evidence="1">
    <location>
        <begin position="313"/>
        <end position="338"/>
    </location>
</feature>
<keyword evidence="3" id="KW-1185">Reference proteome</keyword>
<protein>
    <submittedName>
        <fullName evidence="2">Uncharacterized protein</fullName>
    </submittedName>
</protein>
<reference evidence="2 3" key="1">
    <citation type="submission" date="2019-04" db="EMBL/GenBank/DDBJ databases">
        <title>Friends and foes A comparative genomics study of 23 Aspergillus species from section Flavi.</title>
        <authorList>
            <consortium name="DOE Joint Genome Institute"/>
            <person name="Kjaerbolling I."/>
            <person name="Vesth T."/>
            <person name="Frisvad J.C."/>
            <person name="Nybo J.L."/>
            <person name="Theobald S."/>
            <person name="Kildgaard S."/>
            <person name="Isbrandt T."/>
            <person name="Kuo A."/>
            <person name="Sato A."/>
            <person name="Lyhne E.K."/>
            <person name="Kogle M.E."/>
            <person name="Wiebenga A."/>
            <person name="Kun R.S."/>
            <person name="Lubbers R.J."/>
            <person name="Makela M.R."/>
            <person name="Barry K."/>
            <person name="Chovatia M."/>
            <person name="Clum A."/>
            <person name="Daum C."/>
            <person name="Haridas S."/>
            <person name="He G."/>
            <person name="LaButti K."/>
            <person name="Lipzen A."/>
            <person name="Mondo S."/>
            <person name="Riley R."/>
            <person name="Salamov A."/>
            <person name="Simmons B.A."/>
            <person name="Magnuson J.K."/>
            <person name="Henrissat B."/>
            <person name="Mortensen U.H."/>
            <person name="Larsen T.O."/>
            <person name="Devries R.P."/>
            <person name="Grigoriev I.V."/>
            <person name="Machida M."/>
            <person name="Baker S.E."/>
            <person name="Andersen M.R."/>
        </authorList>
    </citation>
    <scope>NUCLEOTIDE SEQUENCE [LARGE SCALE GENOMIC DNA]</scope>
    <source>
        <strain evidence="2 3">IBT 18842</strain>
    </source>
</reference>
<sequence length="338" mass="38254">MNPLRYLASPAPFPEVSASTNKEIKERISYADSLIMHPHFDVSEKARDDLLAYSAACQDLVDTKNKEDREAIQALIIDYEQTLKNNDGPAKLSFDLATKTKMGEEIDNLWGMWAYTRYEKYLPKAIMDEAKSHPSAQETDPWHRAFWTPFQGRLDAEAEAFSKVLKGQNNHNECPTYLLLALLCERHTLDWDETVALIKACASGEEIKLPDTDLAELIKKGDTAALAKRLDRDEASVSLSSEYVMGVGSLVLAFYAATLPDTLFEMDEPDTDKWTPKKALQVFMELKDGHEDAVRMLMSEMFEQMVDDQFSDSDIDGAVDEWEDEDEDGAFSDDSEDY</sequence>
<evidence type="ECO:0000313" key="3">
    <source>
        <dbReference type="Proteomes" id="UP000325780"/>
    </source>
</evidence>
<dbReference type="Proteomes" id="UP000325780">
    <property type="component" value="Unassembled WGS sequence"/>
</dbReference>
<dbReference type="OrthoDB" id="4478691at2759"/>